<dbReference type="InterPro" id="IPR015510">
    <property type="entry name" value="PGRP"/>
</dbReference>
<dbReference type="PANTHER" id="PTHR11022">
    <property type="entry name" value="PEPTIDOGLYCAN RECOGNITION PROTEIN"/>
    <property type="match status" value="1"/>
</dbReference>
<sequence length="137" mass="15456">MKPTSIILHHSLTKDSNTVSWSAIRRYHVHQRGWIAIGYHFGIELVGNQYEVLIGRMPNVRGAHCRGRNSNTWGICFVGNFDKHPPDASVLMIGKNLIRGLMEIADIPKDGIHRHSDFSSTTCPGKLFPFEEFISSL</sequence>
<dbReference type="CDD" id="cd06583">
    <property type="entry name" value="PGRP"/>
    <property type="match status" value="1"/>
</dbReference>
<comment type="similarity">
    <text evidence="1">Belongs to the N-acetylmuramoyl-L-alanine amidase 2 family.</text>
</comment>
<protein>
    <recommendedName>
        <fullName evidence="2">Peptidoglycan recognition protein family domain-containing protein</fullName>
    </recommendedName>
</protein>
<reference evidence="3" key="1">
    <citation type="journal article" date="2015" name="Nature">
        <title>Complex archaea that bridge the gap between prokaryotes and eukaryotes.</title>
        <authorList>
            <person name="Spang A."/>
            <person name="Saw J.H."/>
            <person name="Jorgensen S.L."/>
            <person name="Zaremba-Niedzwiedzka K."/>
            <person name="Martijn J."/>
            <person name="Lind A.E."/>
            <person name="van Eijk R."/>
            <person name="Schleper C."/>
            <person name="Guy L."/>
            <person name="Ettema T.J."/>
        </authorList>
    </citation>
    <scope>NUCLEOTIDE SEQUENCE</scope>
</reference>
<dbReference type="GO" id="GO:0008745">
    <property type="term" value="F:N-acetylmuramoyl-L-alanine amidase activity"/>
    <property type="evidence" value="ECO:0007669"/>
    <property type="project" value="InterPro"/>
</dbReference>
<dbReference type="EMBL" id="LAZR01031812">
    <property type="protein sequence ID" value="KKL52666.1"/>
    <property type="molecule type" value="Genomic_DNA"/>
</dbReference>
<dbReference type="GO" id="GO:0009253">
    <property type="term" value="P:peptidoglycan catabolic process"/>
    <property type="evidence" value="ECO:0007669"/>
    <property type="project" value="InterPro"/>
</dbReference>
<dbReference type="Gene3D" id="3.40.80.10">
    <property type="entry name" value="Peptidoglycan recognition protein-like"/>
    <property type="match status" value="1"/>
</dbReference>
<dbReference type="SUPFAM" id="SSF55846">
    <property type="entry name" value="N-acetylmuramoyl-L-alanine amidase-like"/>
    <property type="match status" value="1"/>
</dbReference>
<dbReference type="AlphaFoldDB" id="A0A0F9DFV1"/>
<accession>A0A0F9DFV1</accession>
<dbReference type="InterPro" id="IPR002502">
    <property type="entry name" value="Amidase_domain"/>
</dbReference>
<dbReference type="InterPro" id="IPR036505">
    <property type="entry name" value="Amidase/PGRP_sf"/>
</dbReference>
<comment type="caution">
    <text evidence="3">The sequence shown here is derived from an EMBL/GenBank/DDBJ whole genome shotgun (WGS) entry which is preliminary data.</text>
</comment>
<dbReference type="SMART" id="SM00701">
    <property type="entry name" value="PGRP"/>
    <property type="match status" value="1"/>
</dbReference>
<dbReference type="Pfam" id="PF01510">
    <property type="entry name" value="Amidase_2"/>
    <property type="match status" value="1"/>
</dbReference>
<organism evidence="3">
    <name type="scientific">marine sediment metagenome</name>
    <dbReference type="NCBI Taxonomy" id="412755"/>
    <lineage>
        <taxon>unclassified sequences</taxon>
        <taxon>metagenomes</taxon>
        <taxon>ecological metagenomes</taxon>
    </lineage>
</organism>
<proteinExistence type="inferred from homology"/>
<feature type="domain" description="Peptidoglycan recognition protein family" evidence="2">
    <location>
        <begin position="1"/>
        <end position="119"/>
    </location>
</feature>
<gene>
    <name evidence="3" type="ORF">LCGC14_2283180</name>
</gene>
<evidence type="ECO:0000256" key="1">
    <source>
        <dbReference type="ARBA" id="ARBA00007553"/>
    </source>
</evidence>
<evidence type="ECO:0000313" key="3">
    <source>
        <dbReference type="EMBL" id="KKL52666.1"/>
    </source>
</evidence>
<dbReference type="InterPro" id="IPR006619">
    <property type="entry name" value="PGRP_domain_met/bac"/>
</dbReference>
<dbReference type="GO" id="GO:0008270">
    <property type="term" value="F:zinc ion binding"/>
    <property type="evidence" value="ECO:0007669"/>
    <property type="project" value="InterPro"/>
</dbReference>
<name>A0A0F9DFV1_9ZZZZ</name>
<evidence type="ECO:0000259" key="2">
    <source>
        <dbReference type="SMART" id="SM00701"/>
    </source>
</evidence>
<dbReference type="PANTHER" id="PTHR11022:SF41">
    <property type="entry name" value="PEPTIDOGLYCAN-RECOGNITION PROTEIN LC-RELATED"/>
    <property type="match status" value="1"/>
</dbReference>